<dbReference type="InterPro" id="IPR002850">
    <property type="entry name" value="PIN_toxin-like"/>
</dbReference>
<gene>
    <name evidence="2" type="ORF">A2867_01370</name>
</gene>
<reference evidence="2 3" key="1">
    <citation type="journal article" date="2016" name="Nat. Commun.">
        <title>Thousands of microbial genomes shed light on interconnected biogeochemical processes in an aquifer system.</title>
        <authorList>
            <person name="Anantharaman K."/>
            <person name="Brown C.T."/>
            <person name="Hug L.A."/>
            <person name="Sharon I."/>
            <person name="Castelle C.J."/>
            <person name="Probst A.J."/>
            <person name="Thomas B.C."/>
            <person name="Singh A."/>
            <person name="Wilkins M.J."/>
            <person name="Karaoz U."/>
            <person name="Brodie E.L."/>
            <person name="Williams K.H."/>
            <person name="Hubbard S.S."/>
            <person name="Banfield J.F."/>
        </authorList>
    </citation>
    <scope>NUCLEOTIDE SEQUENCE [LARGE SCALE GENOMIC DNA]</scope>
</reference>
<dbReference type="Pfam" id="PF13470">
    <property type="entry name" value="PIN_3"/>
    <property type="match status" value="1"/>
</dbReference>
<dbReference type="SMART" id="SM00670">
    <property type="entry name" value="PINc"/>
    <property type="match status" value="1"/>
</dbReference>
<evidence type="ECO:0000259" key="1">
    <source>
        <dbReference type="SMART" id="SM00670"/>
    </source>
</evidence>
<comment type="caution">
    <text evidence="2">The sequence shown here is derived from an EMBL/GenBank/DDBJ whole genome shotgun (WGS) entry which is preliminary data.</text>
</comment>
<dbReference type="NCBIfam" id="TIGR00305">
    <property type="entry name" value="putative toxin-antitoxin system toxin component, PIN family"/>
    <property type="match status" value="1"/>
</dbReference>
<dbReference type="InterPro" id="IPR002716">
    <property type="entry name" value="PIN_dom"/>
</dbReference>
<proteinExistence type="predicted"/>
<sequence>MRIVLDTNIYIAAALHDGFSAYVVEILTENPNFTIIISEEILIELDQKLKDKFNWPQEDINRYLTGIEKIGELIKIGEKIETITRDPEDNKILECAFSGKADLIVTLDQDLIKLKHFKGIGIVHPKTLSWTFPEYFKKTKTN</sequence>
<dbReference type="InterPro" id="IPR029060">
    <property type="entry name" value="PIN-like_dom_sf"/>
</dbReference>
<dbReference type="Gene3D" id="3.40.50.1010">
    <property type="entry name" value="5'-nuclease"/>
    <property type="match status" value="1"/>
</dbReference>
<dbReference type="PANTHER" id="PTHR34610">
    <property type="entry name" value="SSL7007 PROTEIN"/>
    <property type="match status" value="1"/>
</dbReference>
<dbReference type="EMBL" id="MFCP01000037">
    <property type="protein sequence ID" value="OGE27505.1"/>
    <property type="molecule type" value="Genomic_DNA"/>
</dbReference>
<dbReference type="PANTHER" id="PTHR34610:SF3">
    <property type="entry name" value="SSL7007 PROTEIN"/>
    <property type="match status" value="1"/>
</dbReference>
<dbReference type="SUPFAM" id="SSF88723">
    <property type="entry name" value="PIN domain-like"/>
    <property type="match status" value="1"/>
</dbReference>
<dbReference type="Proteomes" id="UP000177555">
    <property type="component" value="Unassembled WGS sequence"/>
</dbReference>
<feature type="domain" description="PIN" evidence="1">
    <location>
        <begin position="1"/>
        <end position="113"/>
    </location>
</feature>
<evidence type="ECO:0000313" key="3">
    <source>
        <dbReference type="Proteomes" id="UP000177555"/>
    </source>
</evidence>
<protein>
    <submittedName>
        <fullName evidence="2">Putative toxin-antitoxin system toxin component, PIN family</fullName>
    </submittedName>
</protein>
<dbReference type="AlphaFoldDB" id="A0A1F5JFV9"/>
<name>A0A1F5JFV9_9BACT</name>
<accession>A0A1F5JFV9</accession>
<organism evidence="2 3">
    <name type="scientific">Candidatus Daviesbacteria bacterium RIFCSPHIGHO2_01_FULL_40_11</name>
    <dbReference type="NCBI Taxonomy" id="1797762"/>
    <lineage>
        <taxon>Bacteria</taxon>
        <taxon>Candidatus Daviesiibacteriota</taxon>
    </lineage>
</organism>
<evidence type="ECO:0000313" key="2">
    <source>
        <dbReference type="EMBL" id="OGE27505.1"/>
    </source>
</evidence>